<dbReference type="InterPro" id="IPR036396">
    <property type="entry name" value="Cyt_P450_sf"/>
</dbReference>
<dbReference type="PRINTS" id="PR00385">
    <property type="entry name" value="P450"/>
</dbReference>
<dbReference type="GO" id="GO:0016705">
    <property type="term" value="F:oxidoreductase activity, acting on paired donors, with incorporation or reduction of molecular oxygen"/>
    <property type="evidence" value="ECO:0007669"/>
    <property type="project" value="InterPro"/>
</dbReference>
<dbReference type="SUPFAM" id="SSF48264">
    <property type="entry name" value="Cytochrome P450"/>
    <property type="match status" value="1"/>
</dbReference>
<dbReference type="InterPro" id="IPR001128">
    <property type="entry name" value="Cyt_P450"/>
</dbReference>
<comment type="similarity">
    <text evidence="2 9">Belongs to the cytochrome P450 family.</text>
</comment>
<dbReference type="Pfam" id="PF00067">
    <property type="entry name" value="p450"/>
    <property type="match status" value="1"/>
</dbReference>
<protein>
    <submittedName>
        <fullName evidence="10">Cytochrome p450 CYP333A12</fullName>
    </submittedName>
</protein>
<dbReference type="Gene3D" id="1.10.630.10">
    <property type="entry name" value="Cytochrome P450"/>
    <property type="match status" value="1"/>
</dbReference>
<dbReference type="EMBL" id="KX443479">
    <property type="protein sequence ID" value="ASO98054.1"/>
    <property type="molecule type" value="mRNA"/>
</dbReference>
<evidence type="ECO:0000256" key="8">
    <source>
        <dbReference type="PIRSR" id="PIRSR602401-1"/>
    </source>
</evidence>
<evidence type="ECO:0000256" key="5">
    <source>
        <dbReference type="ARBA" id="ARBA00023002"/>
    </source>
</evidence>
<gene>
    <name evidence="10" type="primary">CYP333A12</name>
</gene>
<dbReference type="CDD" id="cd11054">
    <property type="entry name" value="CYP24A1-like"/>
    <property type="match status" value="1"/>
</dbReference>
<dbReference type="FunFam" id="1.10.630.10:FF:000006">
    <property type="entry name" value="Cytochrome P450 302a1, mitochondrial"/>
    <property type="match status" value="1"/>
</dbReference>
<dbReference type="GO" id="GO:0020037">
    <property type="term" value="F:heme binding"/>
    <property type="evidence" value="ECO:0007669"/>
    <property type="project" value="InterPro"/>
</dbReference>
<evidence type="ECO:0000256" key="2">
    <source>
        <dbReference type="ARBA" id="ARBA00010617"/>
    </source>
</evidence>
<name>A0A248QEI9_SPOEX</name>
<comment type="cofactor">
    <cofactor evidence="1 8">
        <name>heme</name>
        <dbReference type="ChEBI" id="CHEBI:30413"/>
    </cofactor>
</comment>
<dbReference type="PRINTS" id="PR00463">
    <property type="entry name" value="EP450I"/>
</dbReference>
<organism evidence="10">
    <name type="scientific">Spodoptera exigua</name>
    <name type="common">Beet armyworm</name>
    <name type="synonym">Noctua fulgens</name>
    <dbReference type="NCBI Taxonomy" id="7107"/>
    <lineage>
        <taxon>Eukaryota</taxon>
        <taxon>Metazoa</taxon>
        <taxon>Ecdysozoa</taxon>
        <taxon>Arthropoda</taxon>
        <taxon>Hexapoda</taxon>
        <taxon>Insecta</taxon>
        <taxon>Pterygota</taxon>
        <taxon>Neoptera</taxon>
        <taxon>Endopterygota</taxon>
        <taxon>Lepidoptera</taxon>
        <taxon>Glossata</taxon>
        <taxon>Ditrysia</taxon>
        <taxon>Noctuoidea</taxon>
        <taxon>Noctuidae</taxon>
        <taxon>Amphipyrinae</taxon>
        <taxon>Spodoptera</taxon>
    </lineage>
</organism>
<dbReference type="InterPro" id="IPR002401">
    <property type="entry name" value="Cyt_P450_E_grp-I"/>
</dbReference>
<dbReference type="InterPro" id="IPR050479">
    <property type="entry name" value="CYP11_CYP27_families"/>
</dbReference>
<accession>A0A248QEI9</accession>
<proteinExistence type="evidence at transcript level"/>
<evidence type="ECO:0000256" key="9">
    <source>
        <dbReference type="RuleBase" id="RU000461"/>
    </source>
</evidence>
<dbReference type="PANTHER" id="PTHR24279:SF120">
    <property type="entry name" value="CYTOCHROME P450"/>
    <property type="match status" value="1"/>
</dbReference>
<keyword evidence="6 8" id="KW-0408">Iron</keyword>
<keyword evidence="7 9" id="KW-0503">Monooxygenase</keyword>
<keyword evidence="4 8" id="KW-0479">Metal-binding</keyword>
<dbReference type="GO" id="GO:0004497">
    <property type="term" value="F:monooxygenase activity"/>
    <property type="evidence" value="ECO:0007669"/>
    <property type="project" value="UniProtKB-KW"/>
</dbReference>
<evidence type="ECO:0000256" key="3">
    <source>
        <dbReference type="ARBA" id="ARBA00022617"/>
    </source>
</evidence>
<keyword evidence="5 9" id="KW-0560">Oxidoreductase</keyword>
<feature type="binding site" description="axial binding residue" evidence="8">
    <location>
        <position position="459"/>
    </location>
    <ligand>
        <name>heme</name>
        <dbReference type="ChEBI" id="CHEBI:30413"/>
    </ligand>
    <ligandPart>
        <name>Fe</name>
        <dbReference type="ChEBI" id="CHEBI:18248"/>
    </ligandPart>
</feature>
<evidence type="ECO:0000256" key="4">
    <source>
        <dbReference type="ARBA" id="ARBA00022723"/>
    </source>
</evidence>
<reference evidence="10" key="1">
    <citation type="journal article" date="2017" name="Insect Sci.">
        <title>The expression of Spodoptera exigua P450 and UGT genes: tissue specificity and response to insecticides.</title>
        <authorList>
            <person name="Hu B."/>
            <person name="Zhang S.H."/>
            <person name="Ren M.M."/>
            <person name="Tian X.R."/>
            <person name="Wei Q."/>
            <person name="Mburu D.K."/>
            <person name="Su J.Y."/>
        </authorList>
    </citation>
    <scope>NUCLEOTIDE SEQUENCE</scope>
</reference>
<dbReference type="AlphaFoldDB" id="A0A248QEI9"/>
<evidence type="ECO:0000256" key="1">
    <source>
        <dbReference type="ARBA" id="ARBA00001971"/>
    </source>
</evidence>
<sequence length="511" mass="59073">MIMRNKALSECYTLFFVRTNSSYQNVRRSYSSAPPAHVKPYASIPGLSSLPILGPLHHFLPVIGQFGPGVNIFDMMSTLHEKYGSIVKLQGVFARSDLVILYEPEHIDQVFRSQEANPLRPGFQTLEYCREVIKKGSLDGIYGLTTAQGEKWRDFRTKVNPALLKLKLVKVYAPPLEEIAQDLVQRIRRYKDDTKYLEKNFDLEITKWSLESVAYVALGSRLGCLGDDVTKDHPGFTLLQCSKDIMDLAFKLEFLPSMWKYIATPAYKKIIRTYDKQWEISTKYIEDARKRINERGYDIPEEEKSVVERLLAIDEKVAILMANEMLFAGIDTVSFVATSIIYNLARHPEKQQKLREEIRSPDSHKRYLRACLKEALRMWHVIPSNLRRTDRDHYVAGYHIPAGVDVIAPNEYMSRLEKYYPRAKEFIPERWLADKTDPLYYGNAPAIVTLPFGFGIRSCIGRRIAELEIETLIKKLFDEFEVTWEGPQIKVVTKVGNTFVEPYNFRFKSIK</sequence>
<evidence type="ECO:0000256" key="7">
    <source>
        <dbReference type="ARBA" id="ARBA00023033"/>
    </source>
</evidence>
<dbReference type="GO" id="GO:0005506">
    <property type="term" value="F:iron ion binding"/>
    <property type="evidence" value="ECO:0007669"/>
    <property type="project" value="InterPro"/>
</dbReference>
<evidence type="ECO:0000256" key="6">
    <source>
        <dbReference type="ARBA" id="ARBA00023004"/>
    </source>
</evidence>
<keyword evidence="3 8" id="KW-0349">Heme</keyword>
<dbReference type="PANTHER" id="PTHR24279">
    <property type="entry name" value="CYTOCHROME P450"/>
    <property type="match status" value="1"/>
</dbReference>
<dbReference type="PROSITE" id="PS00086">
    <property type="entry name" value="CYTOCHROME_P450"/>
    <property type="match status" value="1"/>
</dbReference>
<dbReference type="InterPro" id="IPR017972">
    <property type="entry name" value="Cyt_P450_CS"/>
</dbReference>
<evidence type="ECO:0000313" key="10">
    <source>
        <dbReference type="EMBL" id="ASO98054.1"/>
    </source>
</evidence>